<dbReference type="Gene3D" id="1.10.533.10">
    <property type="entry name" value="Death Domain, Fas"/>
    <property type="match status" value="1"/>
</dbReference>
<keyword evidence="9 12" id="KW-0675">Receptor</keyword>
<organism evidence="15 16">
    <name type="scientific">Necator americanus</name>
    <name type="common">Human hookworm</name>
    <dbReference type="NCBI Taxonomy" id="51031"/>
    <lineage>
        <taxon>Eukaryota</taxon>
        <taxon>Metazoa</taxon>
        <taxon>Ecdysozoa</taxon>
        <taxon>Nematoda</taxon>
        <taxon>Chromadorea</taxon>
        <taxon>Rhabditida</taxon>
        <taxon>Rhabditina</taxon>
        <taxon>Rhabditomorpha</taxon>
        <taxon>Strongyloidea</taxon>
        <taxon>Ancylostomatidae</taxon>
        <taxon>Bunostominae</taxon>
        <taxon>Necator</taxon>
    </lineage>
</organism>
<dbReference type="InterPro" id="IPR057755">
    <property type="entry name" value="UNC5A-D-like_N"/>
</dbReference>
<dbReference type="Pfam" id="PF00791">
    <property type="entry name" value="ZU5"/>
    <property type="match status" value="1"/>
</dbReference>
<dbReference type="InterPro" id="IPR007110">
    <property type="entry name" value="Ig-like_dom"/>
</dbReference>
<evidence type="ECO:0000313" key="15">
    <source>
        <dbReference type="EMBL" id="KAK6749139.1"/>
    </source>
</evidence>
<comment type="similarity">
    <text evidence="2 12">Belongs to the unc-5 family.</text>
</comment>
<dbReference type="Pfam" id="PF00090">
    <property type="entry name" value="TSP_1"/>
    <property type="match status" value="2"/>
</dbReference>
<dbReference type="InterPro" id="IPR036179">
    <property type="entry name" value="Ig-like_dom_sf"/>
</dbReference>
<keyword evidence="4 12" id="KW-0812">Transmembrane</keyword>
<feature type="domain" description="Death" evidence="13">
    <location>
        <begin position="865"/>
        <end position="932"/>
    </location>
</feature>
<keyword evidence="16" id="KW-1185">Reference proteome</keyword>
<dbReference type="InterPro" id="IPR003598">
    <property type="entry name" value="Ig_sub2"/>
</dbReference>
<dbReference type="InterPro" id="IPR000906">
    <property type="entry name" value="ZU5_dom"/>
</dbReference>
<dbReference type="InterPro" id="IPR000488">
    <property type="entry name" value="Death_dom"/>
</dbReference>
<comment type="caution">
    <text evidence="15">The sequence shown here is derived from an EMBL/GenBank/DDBJ whole genome shotgun (WGS) entry which is preliminary data.</text>
</comment>
<dbReference type="Pfam" id="PF00531">
    <property type="entry name" value="Death"/>
    <property type="match status" value="1"/>
</dbReference>
<feature type="chain" id="PRO_5044999450" description="Netrin receptor UNC5" evidence="12">
    <location>
        <begin position="22"/>
        <end position="939"/>
    </location>
</feature>
<evidence type="ECO:0000256" key="11">
    <source>
        <dbReference type="ARBA" id="ARBA00023319"/>
    </source>
</evidence>
<evidence type="ECO:0000256" key="5">
    <source>
        <dbReference type="ARBA" id="ARBA00022729"/>
    </source>
</evidence>
<dbReference type="SMART" id="SM00218">
    <property type="entry name" value="ZU5"/>
    <property type="match status" value="1"/>
</dbReference>
<gene>
    <name evidence="15" type="primary">Necator_chrIV.g14924</name>
    <name evidence="15" type="ORF">RB195_001629</name>
</gene>
<dbReference type="SMART" id="SM00409">
    <property type="entry name" value="IG"/>
    <property type="match status" value="1"/>
</dbReference>
<accession>A0ABR1DFF5</accession>
<dbReference type="Gene3D" id="2.60.220.30">
    <property type="match status" value="1"/>
</dbReference>
<dbReference type="InterPro" id="IPR037936">
    <property type="entry name" value="UNC5A-D"/>
</dbReference>
<feature type="transmembrane region" description="Helical" evidence="12">
    <location>
        <begin position="362"/>
        <end position="386"/>
    </location>
</feature>
<dbReference type="SMART" id="SM00408">
    <property type="entry name" value="IGc2"/>
    <property type="match status" value="1"/>
</dbReference>
<evidence type="ECO:0000256" key="4">
    <source>
        <dbReference type="ARBA" id="ARBA00022692"/>
    </source>
</evidence>
<evidence type="ECO:0000259" key="14">
    <source>
        <dbReference type="PROSITE" id="PS50835"/>
    </source>
</evidence>
<evidence type="ECO:0000256" key="12">
    <source>
        <dbReference type="RuleBase" id="RU367033"/>
    </source>
</evidence>
<evidence type="ECO:0000256" key="1">
    <source>
        <dbReference type="ARBA" id="ARBA00004479"/>
    </source>
</evidence>
<keyword evidence="6 12" id="KW-1133">Transmembrane helix</keyword>
<dbReference type="Proteomes" id="UP001303046">
    <property type="component" value="Unassembled WGS sequence"/>
</dbReference>
<keyword evidence="5 12" id="KW-0732">Signal</keyword>
<evidence type="ECO:0000256" key="7">
    <source>
        <dbReference type="ARBA" id="ARBA00023136"/>
    </source>
</evidence>
<evidence type="ECO:0000256" key="3">
    <source>
        <dbReference type="ARBA" id="ARBA00022473"/>
    </source>
</evidence>
<feature type="signal peptide" evidence="12">
    <location>
        <begin position="1"/>
        <end position="21"/>
    </location>
</feature>
<protein>
    <recommendedName>
        <fullName evidence="12">Netrin receptor UNC5</fullName>
    </recommendedName>
</protein>
<keyword evidence="8" id="KW-1015">Disulfide bond</keyword>
<dbReference type="EMBL" id="JAVFWL010000004">
    <property type="protein sequence ID" value="KAK6749139.1"/>
    <property type="molecule type" value="Genomic_DNA"/>
</dbReference>
<dbReference type="InterPro" id="IPR000884">
    <property type="entry name" value="TSP1_rpt"/>
</dbReference>
<comment type="subcellular location">
    <subcellularLocation>
        <location evidence="12">Cell membrane</location>
        <topology evidence="12">Single-pass type I membrane protein</topology>
    </subcellularLocation>
    <subcellularLocation>
        <location evidence="1">Membrane</location>
        <topology evidence="1">Single-pass type I membrane protein</topology>
    </subcellularLocation>
</comment>
<dbReference type="PROSITE" id="PS50017">
    <property type="entry name" value="DEATH_DOMAIN"/>
    <property type="match status" value="1"/>
</dbReference>
<dbReference type="Gene3D" id="2.60.40.10">
    <property type="entry name" value="Immunoglobulins"/>
    <property type="match status" value="2"/>
</dbReference>
<comment type="function">
    <text evidence="12">Receptor for netrin required for axon guidance. Mediates axon repulsion of neuronal growth cones in the developing nervous system upon ligand binding.</text>
</comment>
<evidence type="ECO:0000256" key="10">
    <source>
        <dbReference type="ARBA" id="ARBA00023180"/>
    </source>
</evidence>
<dbReference type="PANTHER" id="PTHR12582">
    <property type="entry name" value="NETRIN RECEPTOR UNC5"/>
    <property type="match status" value="1"/>
</dbReference>
<evidence type="ECO:0000256" key="2">
    <source>
        <dbReference type="ARBA" id="ARBA00009844"/>
    </source>
</evidence>
<keyword evidence="7 12" id="KW-0472">Membrane</keyword>
<dbReference type="SUPFAM" id="SSF47986">
    <property type="entry name" value="DEATH domain"/>
    <property type="match status" value="1"/>
</dbReference>
<dbReference type="PROSITE" id="PS50835">
    <property type="entry name" value="IG_LIKE"/>
    <property type="match status" value="1"/>
</dbReference>
<dbReference type="SMART" id="SM00209">
    <property type="entry name" value="TSP1"/>
    <property type="match status" value="2"/>
</dbReference>
<keyword evidence="3 12" id="KW-0217">Developmental protein</keyword>
<feature type="domain" description="Ig-like" evidence="14">
    <location>
        <begin position="123"/>
        <end position="222"/>
    </location>
</feature>
<dbReference type="PANTHER" id="PTHR12582:SF47">
    <property type="entry name" value="NETRIN RECEPTOR UNC-5"/>
    <property type="match status" value="1"/>
</dbReference>
<evidence type="ECO:0000256" key="6">
    <source>
        <dbReference type="ARBA" id="ARBA00022989"/>
    </source>
</evidence>
<evidence type="ECO:0000256" key="9">
    <source>
        <dbReference type="ARBA" id="ARBA00023170"/>
    </source>
</evidence>
<name>A0ABR1DFF5_NECAM</name>
<evidence type="ECO:0000256" key="8">
    <source>
        <dbReference type="ARBA" id="ARBA00023157"/>
    </source>
</evidence>
<dbReference type="InterPro" id="IPR011029">
    <property type="entry name" value="DEATH-like_dom_sf"/>
</dbReference>
<proteinExistence type="inferred from homology"/>
<evidence type="ECO:0000313" key="16">
    <source>
        <dbReference type="Proteomes" id="UP001303046"/>
    </source>
</evidence>
<dbReference type="Pfam" id="PF25609">
    <property type="entry name" value="Unc5_NetrinR_N"/>
    <property type="match status" value="1"/>
</dbReference>
<dbReference type="Gene3D" id="2.20.100.10">
    <property type="entry name" value="Thrombospondin type-1 (TSP1) repeat"/>
    <property type="match status" value="2"/>
</dbReference>
<dbReference type="Pfam" id="PF13927">
    <property type="entry name" value="Ig_3"/>
    <property type="match status" value="1"/>
</dbReference>
<keyword evidence="10" id="KW-0325">Glycoprotein</keyword>
<dbReference type="CDD" id="cd08781">
    <property type="entry name" value="Death_UNC5-like"/>
    <property type="match status" value="1"/>
</dbReference>
<sequence>MTRLLPHFIGFLVILLPTVLTVMEEVVLIEQPQSGHVIKSRPYRLSCKAVNARKIRFKCNNKWLDEARYDSVLGTDPGTQLPYMQGSVEITRQEVELGAHLEEFACQCYASGASDSHVVRSDPARIRIAYMRKHFVQVPTSDRVPEGSTVQLHCVAPESDPKAQLTWLKDGVEIEKSVDSNVIYGNDGSLIISAARLRDSGNYTCEATNIANRRSTDPATLSVYVNGGWSVWSSWTGACAADCVALRRALESDAGSEVIPRLRRTRTCNNPAPLNGGAYCSGEEEEFRSCNLTCRLDGRWSPWSEWSPCSPTCHRFRTRTCTSPPPINGGRPCAGRELETVPCSEDYCIPSTASQPRLGNDAAVYGGLACVLVLLAIIMALCTALLCKRNRGKKGSAKNIYYAETGAHVRRVLLEQQQKALLADDCAKPPPISSQFFTLGSTCSPSPMHPSMTLRSAKSAYSGYSANRNAGSRAALITECSSNSSSGGGKRTLVRTSSNYSDDENYATLYDYLDEKAVGCLETSQAVLAAQVDQSGARLQLRKCGASLLIPENALESDRMIYLAVSDQIADRPQLQNGESALSSVVVLGECEGEATSPARIMMKPLVLSFRHCASVFPRDNWSFVLYADEGYGWQRVLTVGEENLNSTVYVHMEKPGRSDGMGWCHVMLENFARVMLAGKPRRASVSACKRVHLAAYGPAERPRASSFELRVYCVPETGAAMESVAKQEQHGRLLAESEHFLLNEKGDLCFCVEDVSDGFSMKGSTVVEIPDTHHQWCSQNGLHCSLTMCSDTNRPVEEFLARIVVYQKTNSAERHVLQVRFENSIYDKPPADEDRTVTADFHLPLEVKDELSQLLDPPTDPDRDWRGLAKKLHTDRYIQYFATRPGCSPTTLLLDLWEARECGSLRAVHDLLQTLRVMGRPDAVALLEQYLSHFSYAS</sequence>
<dbReference type="InterPro" id="IPR033772">
    <property type="entry name" value="UPA"/>
</dbReference>
<dbReference type="PROSITE" id="PS50092">
    <property type="entry name" value="TSP1"/>
    <property type="match status" value="2"/>
</dbReference>
<dbReference type="Pfam" id="PF17217">
    <property type="entry name" value="UPA"/>
    <property type="match status" value="1"/>
</dbReference>
<dbReference type="InterPro" id="IPR003599">
    <property type="entry name" value="Ig_sub"/>
</dbReference>
<evidence type="ECO:0000259" key="13">
    <source>
        <dbReference type="PROSITE" id="PS50017"/>
    </source>
</evidence>
<reference evidence="15 16" key="1">
    <citation type="submission" date="2023-08" db="EMBL/GenBank/DDBJ databases">
        <title>A Necator americanus chromosomal reference genome.</title>
        <authorList>
            <person name="Ilik V."/>
            <person name="Petrzelkova K.J."/>
            <person name="Pardy F."/>
            <person name="Fuh T."/>
            <person name="Niatou-Singa F.S."/>
            <person name="Gouil Q."/>
            <person name="Baker L."/>
            <person name="Ritchie M.E."/>
            <person name="Jex A.R."/>
            <person name="Gazzola D."/>
            <person name="Li H."/>
            <person name="Toshio Fujiwara R."/>
            <person name="Zhan B."/>
            <person name="Aroian R.V."/>
            <person name="Pafco B."/>
            <person name="Schwarz E.M."/>
        </authorList>
    </citation>
    <scope>NUCLEOTIDE SEQUENCE [LARGE SCALE GENOMIC DNA]</scope>
    <source>
        <strain evidence="15 16">Aroian</strain>
        <tissue evidence="15">Whole animal</tissue>
    </source>
</reference>
<dbReference type="SUPFAM" id="SSF48726">
    <property type="entry name" value="Immunoglobulin"/>
    <property type="match status" value="1"/>
</dbReference>
<dbReference type="SMART" id="SM00005">
    <property type="entry name" value="DEATH"/>
    <property type="match status" value="1"/>
</dbReference>
<dbReference type="InterPro" id="IPR036383">
    <property type="entry name" value="TSP1_rpt_sf"/>
</dbReference>
<dbReference type="InterPro" id="IPR013783">
    <property type="entry name" value="Ig-like_fold"/>
</dbReference>
<keyword evidence="11 12" id="KW-0393">Immunoglobulin domain</keyword>
<dbReference type="SUPFAM" id="SSF82895">
    <property type="entry name" value="TSP-1 type 1 repeat"/>
    <property type="match status" value="2"/>
</dbReference>